<dbReference type="InterPro" id="IPR008775">
    <property type="entry name" value="Phytyl_CoA_dOase-like"/>
</dbReference>
<sequence>MLLTQDQVSFYCRNGYLIVDKFLTPKEIETYAEEAQMLVNHCYEHGDIVTHWGCVIEPFGCELFDSTEVSEHARTTHKGFVSLRSSLFGSSSAATCTLDKFGRCAEQLLLANSRDSDKIYLLNDQYIVKPPHEASAQFAWHQDILYFSKEERQYPVISAWTPLSNVDEHNGTVLVDPFPNSSCPGVYTDLAHPQNARVFPAVMSAGSVLFMDGRLRHCSMGNSSSHFRTVYMPQFSLGRMVKQEATNARYTALAVPLDDMKLCLGQDKA</sequence>
<evidence type="ECO:0000256" key="1">
    <source>
        <dbReference type="ARBA" id="ARBA00001962"/>
    </source>
</evidence>
<dbReference type="GO" id="GO:0016491">
    <property type="term" value="F:oxidoreductase activity"/>
    <property type="evidence" value="ECO:0007669"/>
    <property type="project" value="UniProtKB-ARBA"/>
</dbReference>
<name>A0A9W7XG61_9FUNG</name>
<comment type="cofactor">
    <cofactor evidence="1">
        <name>Fe cation</name>
        <dbReference type="ChEBI" id="CHEBI:24875"/>
    </cofactor>
</comment>
<dbReference type="GO" id="GO:0046872">
    <property type="term" value="F:metal ion binding"/>
    <property type="evidence" value="ECO:0007669"/>
    <property type="project" value="UniProtKB-ARBA"/>
</dbReference>
<dbReference type="Proteomes" id="UP001145021">
    <property type="component" value="Unassembled WGS sequence"/>
</dbReference>
<accession>A0A9W7XG61</accession>
<protein>
    <recommendedName>
        <fullName evidence="5">Phytanoyl-CoA dioxygenase</fullName>
    </recommendedName>
</protein>
<keyword evidence="4" id="KW-1185">Reference proteome</keyword>
<comment type="similarity">
    <text evidence="2">Belongs to the PhyH family.</text>
</comment>
<proteinExistence type="inferred from homology"/>
<comment type="caution">
    <text evidence="3">The sequence shown here is derived from an EMBL/GenBank/DDBJ whole genome shotgun (WGS) entry which is preliminary data.</text>
</comment>
<reference evidence="3" key="1">
    <citation type="submission" date="2022-07" db="EMBL/GenBank/DDBJ databases">
        <title>Phylogenomic reconstructions and comparative analyses of Kickxellomycotina fungi.</title>
        <authorList>
            <person name="Reynolds N.K."/>
            <person name="Stajich J.E."/>
            <person name="Barry K."/>
            <person name="Grigoriev I.V."/>
            <person name="Crous P."/>
            <person name="Smith M.E."/>
        </authorList>
    </citation>
    <scope>NUCLEOTIDE SEQUENCE</scope>
    <source>
        <strain evidence="3">NBRC 105413</strain>
    </source>
</reference>
<evidence type="ECO:0000313" key="3">
    <source>
        <dbReference type="EMBL" id="KAJ1642241.1"/>
    </source>
</evidence>
<dbReference type="PANTHER" id="PTHR20883">
    <property type="entry name" value="PHYTANOYL-COA DIOXYGENASE DOMAIN CONTAINING 1"/>
    <property type="match status" value="1"/>
</dbReference>
<evidence type="ECO:0000313" key="4">
    <source>
        <dbReference type="Proteomes" id="UP001145021"/>
    </source>
</evidence>
<dbReference type="EMBL" id="JANBOH010000444">
    <property type="protein sequence ID" value="KAJ1642241.1"/>
    <property type="molecule type" value="Genomic_DNA"/>
</dbReference>
<dbReference type="AlphaFoldDB" id="A0A9W7XG61"/>
<dbReference type="SUPFAM" id="SSF51197">
    <property type="entry name" value="Clavaminate synthase-like"/>
    <property type="match status" value="1"/>
</dbReference>
<organism evidence="3 4">
    <name type="scientific">Coemansia asiatica</name>
    <dbReference type="NCBI Taxonomy" id="1052880"/>
    <lineage>
        <taxon>Eukaryota</taxon>
        <taxon>Fungi</taxon>
        <taxon>Fungi incertae sedis</taxon>
        <taxon>Zoopagomycota</taxon>
        <taxon>Kickxellomycotina</taxon>
        <taxon>Kickxellomycetes</taxon>
        <taxon>Kickxellales</taxon>
        <taxon>Kickxellaceae</taxon>
        <taxon>Coemansia</taxon>
    </lineage>
</organism>
<evidence type="ECO:0008006" key="5">
    <source>
        <dbReference type="Google" id="ProtNLM"/>
    </source>
</evidence>
<dbReference type="Pfam" id="PF05721">
    <property type="entry name" value="PhyH"/>
    <property type="match status" value="1"/>
</dbReference>
<dbReference type="Gene3D" id="2.60.120.620">
    <property type="entry name" value="q2cbj1_9rhob like domain"/>
    <property type="match status" value="1"/>
</dbReference>
<dbReference type="PANTHER" id="PTHR20883:SF48">
    <property type="entry name" value="ECTOINE DIOXYGENASE"/>
    <property type="match status" value="1"/>
</dbReference>
<gene>
    <name evidence="3" type="ORF">LPJ64_005895</name>
</gene>
<evidence type="ECO:0000256" key="2">
    <source>
        <dbReference type="ARBA" id="ARBA00005830"/>
    </source>
</evidence>